<dbReference type="CDD" id="cd16936">
    <property type="entry name" value="HATPase_RsbW-like"/>
    <property type="match status" value="1"/>
</dbReference>
<comment type="caution">
    <text evidence="3">The sequence shown here is derived from an EMBL/GenBank/DDBJ whole genome shotgun (WGS) entry which is preliminary data.</text>
</comment>
<dbReference type="PANTHER" id="PTHR35526">
    <property type="entry name" value="ANTI-SIGMA-F FACTOR RSBW-RELATED"/>
    <property type="match status" value="1"/>
</dbReference>
<dbReference type="PANTHER" id="PTHR35526:SF3">
    <property type="entry name" value="ANTI-SIGMA-F FACTOR RSBW"/>
    <property type="match status" value="1"/>
</dbReference>
<name>A0ABV1UZV3_9ACTN</name>
<keyword evidence="3" id="KW-0547">Nucleotide-binding</keyword>
<dbReference type="Pfam" id="PF13581">
    <property type="entry name" value="HATPase_c_2"/>
    <property type="match status" value="1"/>
</dbReference>
<organism evidence="3 4">
    <name type="scientific">Streptomyces xantholiticus</name>
    <dbReference type="NCBI Taxonomy" id="68285"/>
    <lineage>
        <taxon>Bacteria</taxon>
        <taxon>Bacillati</taxon>
        <taxon>Actinomycetota</taxon>
        <taxon>Actinomycetes</taxon>
        <taxon>Kitasatosporales</taxon>
        <taxon>Streptomycetaceae</taxon>
        <taxon>Streptomyces</taxon>
    </lineage>
</organism>
<keyword evidence="3" id="KW-0067">ATP-binding</keyword>
<dbReference type="Proteomes" id="UP001445472">
    <property type="component" value="Unassembled WGS sequence"/>
</dbReference>
<keyword evidence="4" id="KW-1185">Reference proteome</keyword>
<reference evidence="3 4" key="1">
    <citation type="submission" date="2024-06" db="EMBL/GenBank/DDBJ databases">
        <title>The Natural Products Discovery Center: Release of the First 8490 Sequenced Strains for Exploring Actinobacteria Biosynthetic Diversity.</title>
        <authorList>
            <person name="Kalkreuter E."/>
            <person name="Kautsar S.A."/>
            <person name="Yang D."/>
            <person name="Bader C.D."/>
            <person name="Teijaro C.N."/>
            <person name="Fluegel L."/>
            <person name="Davis C.M."/>
            <person name="Simpson J.R."/>
            <person name="Lauterbach L."/>
            <person name="Steele A.D."/>
            <person name="Gui C."/>
            <person name="Meng S."/>
            <person name="Li G."/>
            <person name="Viehrig K."/>
            <person name="Ye F."/>
            <person name="Su P."/>
            <person name="Kiefer A.F."/>
            <person name="Nichols A."/>
            <person name="Cepeda A.J."/>
            <person name="Yan W."/>
            <person name="Fan B."/>
            <person name="Jiang Y."/>
            <person name="Adhikari A."/>
            <person name="Zheng C.-J."/>
            <person name="Schuster L."/>
            <person name="Cowan T.M."/>
            <person name="Smanski M.J."/>
            <person name="Chevrette M.G."/>
            <person name="De Carvalho L.P.S."/>
            <person name="Shen B."/>
        </authorList>
    </citation>
    <scope>NUCLEOTIDE SEQUENCE [LARGE SCALE GENOMIC DNA]</scope>
    <source>
        <strain evidence="3 4">NPDC000837</strain>
    </source>
</reference>
<evidence type="ECO:0000256" key="1">
    <source>
        <dbReference type="ARBA" id="ARBA00022527"/>
    </source>
</evidence>
<keyword evidence="1" id="KW-0808">Transferase</keyword>
<accession>A0ABV1UZV3</accession>
<dbReference type="InterPro" id="IPR003594">
    <property type="entry name" value="HATPase_dom"/>
</dbReference>
<evidence type="ECO:0000313" key="4">
    <source>
        <dbReference type="Proteomes" id="UP001445472"/>
    </source>
</evidence>
<protein>
    <submittedName>
        <fullName evidence="3">ATP-binding protein</fullName>
    </submittedName>
</protein>
<evidence type="ECO:0000313" key="3">
    <source>
        <dbReference type="EMBL" id="MER6615776.1"/>
    </source>
</evidence>
<dbReference type="InterPro" id="IPR050267">
    <property type="entry name" value="Anti-sigma-factor_SerPK"/>
</dbReference>
<dbReference type="InterPro" id="IPR036890">
    <property type="entry name" value="HATPase_C_sf"/>
</dbReference>
<dbReference type="RefSeq" id="WP_351977278.1">
    <property type="nucleotide sequence ID" value="NZ_JBEPBX010000018.1"/>
</dbReference>
<keyword evidence="1" id="KW-0723">Serine/threonine-protein kinase</keyword>
<feature type="domain" description="Histidine kinase/HSP90-like ATPase" evidence="2">
    <location>
        <begin position="30"/>
        <end position="133"/>
    </location>
</feature>
<keyword evidence="1" id="KW-0418">Kinase</keyword>
<sequence length="158" mass="16716">MPHLVSLQVQPASPGAAAADCQTWVLPPVAASVRSARRQVGGRLGEWGLQHLVEDAELIVSELLTNAVCHGSPCDPIWHTVRRIHASTGDVIRLEVGDHGQGWGDVPAPREPGDDVHCDGRGLCLVAALSSSWGAWRLAHGHVVWAELPVGVSQDGSV</sequence>
<evidence type="ECO:0000259" key="2">
    <source>
        <dbReference type="Pfam" id="PF13581"/>
    </source>
</evidence>
<dbReference type="GO" id="GO:0005524">
    <property type="term" value="F:ATP binding"/>
    <property type="evidence" value="ECO:0007669"/>
    <property type="project" value="UniProtKB-KW"/>
</dbReference>
<gene>
    <name evidence="3" type="ORF">ABT276_20920</name>
</gene>
<dbReference type="Gene3D" id="3.30.565.10">
    <property type="entry name" value="Histidine kinase-like ATPase, C-terminal domain"/>
    <property type="match status" value="1"/>
</dbReference>
<dbReference type="SUPFAM" id="SSF55874">
    <property type="entry name" value="ATPase domain of HSP90 chaperone/DNA topoisomerase II/histidine kinase"/>
    <property type="match status" value="1"/>
</dbReference>
<dbReference type="EMBL" id="JBEPBX010000018">
    <property type="protein sequence ID" value="MER6615776.1"/>
    <property type="molecule type" value="Genomic_DNA"/>
</dbReference>
<proteinExistence type="predicted"/>